<evidence type="ECO:0000313" key="1">
    <source>
        <dbReference type="EMBL" id="MBB6106593.1"/>
    </source>
</evidence>
<proteinExistence type="predicted"/>
<sequence>MLAPELARLSLCLQWRQAYPELLGLPRWLQVGQTLCSLTSPRSRLPAVPVSPIETLGMLAPELP</sequence>
<dbReference type="AlphaFoldDB" id="A0A7W9U3X8"/>
<comment type="caution">
    <text evidence="1">The sequence shown here is derived from an EMBL/GenBank/DDBJ whole genome shotgun (WGS) entry which is preliminary data.</text>
</comment>
<gene>
    <name evidence="1" type="ORF">F4827_006469</name>
</gene>
<name>A0A7W9U3X8_9BURK</name>
<keyword evidence="2" id="KW-1185">Reference proteome</keyword>
<protein>
    <submittedName>
        <fullName evidence="1">Uncharacterized protein</fullName>
    </submittedName>
</protein>
<feature type="non-terminal residue" evidence="1">
    <location>
        <position position="64"/>
    </location>
</feature>
<organism evidence="1 2">
    <name type="scientific">Paraburkholderia bannensis</name>
    <dbReference type="NCBI Taxonomy" id="765414"/>
    <lineage>
        <taxon>Bacteria</taxon>
        <taxon>Pseudomonadati</taxon>
        <taxon>Pseudomonadota</taxon>
        <taxon>Betaproteobacteria</taxon>
        <taxon>Burkholderiales</taxon>
        <taxon>Burkholderiaceae</taxon>
        <taxon>Paraburkholderia</taxon>
    </lineage>
</organism>
<reference evidence="1 2" key="1">
    <citation type="submission" date="2020-08" db="EMBL/GenBank/DDBJ databases">
        <title>Above-ground endophytic microbial communities from plants in different locations in the United States.</title>
        <authorList>
            <person name="Frank C."/>
        </authorList>
    </citation>
    <scope>NUCLEOTIDE SEQUENCE [LARGE SCALE GENOMIC DNA]</scope>
    <source>
        <strain evidence="1 2">WP4_2_2</strain>
    </source>
</reference>
<dbReference type="EMBL" id="JACHBW010000029">
    <property type="protein sequence ID" value="MBB6106593.1"/>
    <property type="molecule type" value="Genomic_DNA"/>
</dbReference>
<accession>A0A7W9U3X8</accession>
<evidence type="ECO:0000313" key="2">
    <source>
        <dbReference type="Proteomes" id="UP000571554"/>
    </source>
</evidence>
<dbReference type="Proteomes" id="UP000571554">
    <property type="component" value="Unassembled WGS sequence"/>
</dbReference>